<reference evidence="2" key="1">
    <citation type="journal article" date="2019" name="Sci. Rep.">
        <title>Draft genome of Tanacetum cinerariifolium, the natural source of mosquito coil.</title>
        <authorList>
            <person name="Yamashiro T."/>
            <person name="Shiraishi A."/>
            <person name="Satake H."/>
            <person name="Nakayama K."/>
        </authorList>
    </citation>
    <scope>NUCLEOTIDE SEQUENCE</scope>
</reference>
<proteinExistence type="predicted"/>
<dbReference type="EMBL" id="BKCJ011802806">
    <property type="protein sequence ID" value="GFD54161.1"/>
    <property type="molecule type" value="Genomic_DNA"/>
</dbReference>
<feature type="non-terminal residue" evidence="2">
    <location>
        <position position="99"/>
    </location>
</feature>
<organism evidence="2">
    <name type="scientific">Tanacetum cinerariifolium</name>
    <name type="common">Dalmatian daisy</name>
    <name type="synonym">Chrysanthemum cinerariifolium</name>
    <dbReference type="NCBI Taxonomy" id="118510"/>
    <lineage>
        <taxon>Eukaryota</taxon>
        <taxon>Viridiplantae</taxon>
        <taxon>Streptophyta</taxon>
        <taxon>Embryophyta</taxon>
        <taxon>Tracheophyta</taxon>
        <taxon>Spermatophyta</taxon>
        <taxon>Magnoliopsida</taxon>
        <taxon>eudicotyledons</taxon>
        <taxon>Gunneridae</taxon>
        <taxon>Pentapetalae</taxon>
        <taxon>asterids</taxon>
        <taxon>campanulids</taxon>
        <taxon>Asterales</taxon>
        <taxon>Asteraceae</taxon>
        <taxon>Asteroideae</taxon>
        <taxon>Anthemideae</taxon>
        <taxon>Anthemidinae</taxon>
        <taxon>Tanacetum</taxon>
    </lineage>
</organism>
<dbReference type="AlphaFoldDB" id="A0A699XBG2"/>
<feature type="chain" id="PRO_5025557289" evidence="1">
    <location>
        <begin position="25"/>
        <end position="99"/>
    </location>
</feature>
<feature type="non-terminal residue" evidence="2">
    <location>
        <position position="1"/>
    </location>
</feature>
<keyword evidence="1" id="KW-0732">Signal</keyword>
<protein>
    <submittedName>
        <fullName evidence="2">Uncharacterized protein</fullName>
    </submittedName>
</protein>
<sequence length="99" mass="10947">LHVGQTERPAWTCALLLFADSIFAAVEIVNPVKIGDAVDLQVMSGETELDKTIEILAQNSTNILVDEKATRDELLTALRFLGVVTRRKPELLTPEMIKT</sequence>
<accession>A0A699XBG2</accession>
<comment type="caution">
    <text evidence="2">The sequence shown here is derived from an EMBL/GenBank/DDBJ whole genome shotgun (WGS) entry which is preliminary data.</text>
</comment>
<evidence type="ECO:0000256" key="1">
    <source>
        <dbReference type="SAM" id="SignalP"/>
    </source>
</evidence>
<evidence type="ECO:0000313" key="2">
    <source>
        <dbReference type="EMBL" id="GFD54161.1"/>
    </source>
</evidence>
<name>A0A699XBG2_TANCI</name>
<feature type="signal peptide" evidence="1">
    <location>
        <begin position="1"/>
        <end position="24"/>
    </location>
</feature>
<gene>
    <name evidence="2" type="ORF">Tci_926130</name>
</gene>